<dbReference type="InterPro" id="IPR011013">
    <property type="entry name" value="Gal_mutarotase_sf_dom"/>
</dbReference>
<dbReference type="OMA" id="TINHEGC"/>
<dbReference type="STRING" id="407821.A0A087TY90"/>
<protein>
    <submittedName>
        <fullName evidence="2">Alpha-mannosidase 2C1</fullName>
    </submittedName>
</protein>
<keyword evidence="3" id="KW-1185">Reference proteome</keyword>
<proteinExistence type="predicted"/>
<organism evidence="2 3">
    <name type="scientific">Stegodyphus mimosarum</name>
    <name type="common">African social velvet spider</name>
    <dbReference type="NCBI Taxonomy" id="407821"/>
    <lineage>
        <taxon>Eukaryota</taxon>
        <taxon>Metazoa</taxon>
        <taxon>Ecdysozoa</taxon>
        <taxon>Arthropoda</taxon>
        <taxon>Chelicerata</taxon>
        <taxon>Arachnida</taxon>
        <taxon>Araneae</taxon>
        <taxon>Araneomorphae</taxon>
        <taxon>Entelegynae</taxon>
        <taxon>Eresoidea</taxon>
        <taxon>Eresidae</taxon>
        <taxon>Stegodyphus</taxon>
    </lineage>
</organism>
<dbReference type="InterPro" id="IPR011682">
    <property type="entry name" value="Glyco_hydro_38_C"/>
</dbReference>
<dbReference type="Pfam" id="PF07748">
    <property type="entry name" value="Glyco_hydro_38C"/>
    <property type="match status" value="1"/>
</dbReference>
<dbReference type="GO" id="GO:0004559">
    <property type="term" value="F:alpha-mannosidase activity"/>
    <property type="evidence" value="ECO:0007669"/>
    <property type="project" value="InterPro"/>
</dbReference>
<dbReference type="SUPFAM" id="SSF74650">
    <property type="entry name" value="Galactose mutarotase-like"/>
    <property type="match status" value="1"/>
</dbReference>
<feature type="non-terminal residue" evidence="2">
    <location>
        <position position="1"/>
    </location>
</feature>
<dbReference type="AlphaFoldDB" id="A0A087TY90"/>
<evidence type="ECO:0000313" key="3">
    <source>
        <dbReference type="Proteomes" id="UP000054359"/>
    </source>
</evidence>
<name>A0A087TY90_STEMI</name>
<feature type="domain" description="Glycosyl hydrolase family 38 C-terminal" evidence="1">
    <location>
        <begin position="2"/>
        <end position="61"/>
    </location>
</feature>
<dbReference type="GO" id="GO:0006013">
    <property type="term" value="P:mannose metabolic process"/>
    <property type="evidence" value="ECO:0007669"/>
    <property type="project" value="InterPro"/>
</dbReference>
<feature type="non-terminal residue" evidence="2">
    <location>
        <position position="79"/>
    </location>
</feature>
<dbReference type="GO" id="GO:0009313">
    <property type="term" value="P:oligosaccharide catabolic process"/>
    <property type="evidence" value="ECO:0007669"/>
    <property type="project" value="TreeGrafter"/>
</dbReference>
<dbReference type="Proteomes" id="UP000054359">
    <property type="component" value="Unassembled WGS sequence"/>
</dbReference>
<dbReference type="PANTHER" id="PTHR46017">
    <property type="entry name" value="ALPHA-MANNOSIDASE 2C1"/>
    <property type="match status" value="1"/>
</dbReference>
<reference evidence="2 3" key="1">
    <citation type="submission" date="2013-11" db="EMBL/GenBank/DDBJ databases">
        <title>Genome sequencing of Stegodyphus mimosarum.</title>
        <authorList>
            <person name="Bechsgaard J."/>
        </authorList>
    </citation>
    <scope>NUCLEOTIDE SEQUENCE [LARGE SCALE GENOMIC DNA]</scope>
</reference>
<evidence type="ECO:0000259" key="1">
    <source>
        <dbReference type="Pfam" id="PF07748"/>
    </source>
</evidence>
<gene>
    <name evidence="2" type="ORF">X975_02258</name>
</gene>
<dbReference type="GO" id="GO:0030246">
    <property type="term" value="F:carbohydrate binding"/>
    <property type="evidence" value="ECO:0007669"/>
    <property type="project" value="InterPro"/>
</dbReference>
<dbReference type="EMBL" id="KK117291">
    <property type="protein sequence ID" value="KFM70079.1"/>
    <property type="molecule type" value="Genomic_DNA"/>
</dbReference>
<sequence length="79" mass="9024">FLKNQFLEATINHEGCLSSLILLECHKEAIATGCLGNRFLIFDDVPLYWDAWDVMDYHLETGRSAIKEIVEPLKITEQG</sequence>
<evidence type="ECO:0000313" key="2">
    <source>
        <dbReference type="EMBL" id="KFM70079.1"/>
    </source>
</evidence>
<dbReference type="PANTHER" id="PTHR46017:SF1">
    <property type="entry name" value="ALPHA-MANNOSIDASE 2C1"/>
    <property type="match status" value="1"/>
</dbReference>
<dbReference type="OrthoDB" id="6342569at2759"/>
<accession>A0A087TY90</accession>